<proteinExistence type="predicted"/>
<gene>
    <name evidence="1" type="ORF">MNB_SUP05-SYMBIONT-5-1441</name>
</gene>
<reference evidence="1" key="1">
    <citation type="submission" date="2016-10" db="EMBL/GenBank/DDBJ databases">
        <authorList>
            <person name="de Groot N.N."/>
        </authorList>
    </citation>
    <scope>NUCLEOTIDE SEQUENCE</scope>
</reference>
<dbReference type="AlphaFoldDB" id="A0A1W1E315"/>
<dbReference type="EC" id="6.3.2.-" evidence="1"/>
<keyword evidence="1" id="KW-0436">Ligase</keyword>
<name>A0A1W1E315_9ZZZZ</name>
<evidence type="ECO:0000313" key="1">
    <source>
        <dbReference type="EMBL" id="SFV88364.1"/>
    </source>
</evidence>
<organism evidence="1">
    <name type="scientific">hydrothermal vent metagenome</name>
    <dbReference type="NCBI Taxonomy" id="652676"/>
    <lineage>
        <taxon>unclassified sequences</taxon>
        <taxon>metagenomes</taxon>
        <taxon>ecological metagenomes</taxon>
    </lineage>
</organism>
<dbReference type="GO" id="GO:0016874">
    <property type="term" value="F:ligase activity"/>
    <property type="evidence" value="ECO:0007669"/>
    <property type="project" value="UniProtKB-KW"/>
</dbReference>
<accession>A0A1W1E315</accession>
<protein>
    <submittedName>
        <fullName evidence="1">UDP-N-acetylmuramate:L-alanyl-gamma-D-glutamyl-meso-diaminopimelate ligase</fullName>
        <ecNumber evidence="1">6.3.2.-</ecNumber>
    </submittedName>
</protein>
<sequence>MLILKPENQDWGIEALFAKDSLFDSVESIVTALSQIKQGHFVVMSNGSFNHIFTKIIAQFKKGIKKHTLI</sequence>
<dbReference type="EMBL" id="FPHZ01000143">
    <property type="protein sequence ID" value="SFV88364.1"/>
    <property type="molecule type" value="Genomic_DNA"/>
</dbReference>